<gene>
    <name evidence="4" type="ORF">SAMN04488503_0784</name>
</gene>
<dbReference type="InterPro" id="IPR014051">
    <property type="entry name" value="Phosphoesterase_HXTX"/>
</dbReference>
<dbReference type="PANTHER" id="PTHR35561:SF1">
    <property type="entry name" value="RNA 2',3'-CYCLIC PHOSPHODIESTERASE"/>
    <property type="match status" value="1"/>
</dbReference>
<sequence>MSGRNIRCFVALPLPETWMRGLDALSGALSRRLASRVSWTRPGNWHVTLRFLGEVEQGRVDAVRQALRAVRFAPFGARLGPGGSGVGGRGAPRVLWLGLAEGGGPCAELARSVEAALEPLGFAPEARAFRPHVTLGRVRRAEPGEDWGNAEGEIAVALSGALSAPGRVEEMALLSSVLGPGGPKYAVLEVYPARDHGGGPDGGQA</sequence>
<keyword evidence="5" id="KW-1185">Reference proteome</keyword>
<protein>
    <recommendedName>
        <fullName evidence="2">RNA 2',3'-cyclic phosphodiesterase</fullName>
        <shortName evidence="2">RNA 2',3'-CPDase</shortName>
        <ecNumber evidence="2">3.1.4.58</ecNumber>
    </recommendedName>
</protein>
<organism evidence="4 5">
    <name type="scientific">Humidesulfovibrio mexicanus</name>
    <dbReference type="NCBI Taxonomy" id="147047"/>
    <lineage>
        <taxon>Bacteria</taxon>
        <taxon>Pseudomonadati</taxon>
        <taxon>Thermodesulfobacteriota</taxon>
        <taxon>Desulfovibrionia</taxon>
        <taxon>Desulfovibrionales</taxon>
        <taxon>Desulfovibrionaceae</taxon>
        <taxon>Humidesulfovibrio</taxon>
    </lineage>
</organism>
<dbReference type="Gene3D" id="3.90.1140.10">
    <property type="entry name" value="Cyclic phosphodiesterase"/>
    <property type="match status" value="1"/>
</dbReference>
<dbReference type="Proteomes" id="UP000198324">
    <property type="component" value="Unassembled WGS sequence"/>
</dbReference>
<evidence type="ECO:0000313" key="4">
    <source>
        <dbReference type="EMBL" id="SNR67484.1"/>
    </source>
</evidence>
<feature type="domain" description="Phosphoesterase HXTX" evidence="3">
    <location>
        <begin position="13"/>
        <end position="80"/>
    </location>
</feature>
<evidence type="ECO:0000256" key="2">
    <source>
        <dbReference type="HAMAP-Rule" id="MF_01940"/>
    </source>
</evidence>
<comment type="function">
    <text evidence="2">Hydrolyzes RNA 2',3'-cyclic phosphodiester to an RNA 2'-phosphomonoester.</text>
</comment>
<keyword evidence="1 2" id="KW-0378">Hydrolase</keyword>
<accession>A0A238YA62</accession>
<dbReference type="HAMAP" id="MF_01940">
    <property type="entry name" value="RNA_CPDase"/>
    <property type="match status" value="1"/>
</dbReference>
<dbReference type="InterPro" id="IPR009097">
    <property type="entry name" value="Cyclic_Pdiesterase"/>
</dbReference>
<dbReference type="NCBIfam" id="TIGR02258">
    <property type="entry name" value="2_5_ligase"/>
    <property type="match status" value="1"/>
</dbReference>
<name>A0A238YA62_9BACT</name>
<feature type="active site" description="Proton acceptor" evidence="2">
    <location>
        <position position="132"/>
    </location>
</feature>
<dbReference type="PANTHER" id="PTHR35561">
    <property type="entry name" value="RNA 2',3'-CYCLIC PHOSPHODIESTERASE"/>
    <property type="match status" value="1"/>
</dbReference>
<evidence type="ECO:0000313" key="5">
    <source>
        <dbReference type="Proteomes" id="UP000198324"/>
    </source>
</evidence>
<evidence type="ECO:0000256" key="1">
    <source>
        <dbReference type="ARBA" id="ARBA00022801"/>
    </source>
</evidence>
<feature type="active site" description="Proton donor" evidence="2">
    <location>
        <position position="46"/>
    </location>
</feature>
<dbReference type="EC" id="3.1.4.58" evidence="2"/>
<dbReference type="SUPFAM" id="SSF55144">
    <property type="entry name" value="LigT-like"/>
    <property type="match status" value="1"/>
</dbReference>
<dbReference type="RefSeq" id="WP_089271887.1">
    <property type="nucleotide sequence ID" value="NZ_FZOC01000001.1"/>
</dbReference>
<dbReference type="InterPro" id="IPR004175">
    <property type="entry name" value="RNA_CPDase"/>
</dbReference>
<dbReference type="OrthoDB" id="9793819at2"/>
<proteinExistence type="inferred from homology"/>
<dbReference type="Pfam" id="PF02834">
    <property type="entry name" value="LigT_PEase"/>
    <property type="match status" value="2"/>
</dbReference>
<feature type="domain" description="Phosphoesterase HXTX" evidence="3">
    <location>
        <begin position="105"/>
        <end position="185"/>
    </location>
</feature>
<keyword evidence="4" id="KW-0436">Ligase</keyword>
<dbReference type="AlphaFoldDB" id="A0A238YA62"/>
<dbReference type="GO" id="GO:0004113">
    <property type="term" value="F:2',3'-cyclic-nucleotide 3'-phosphodiesterase activity"/>
    <property type="evidence" value="ECO:0007669"/>
    <property type="project" value="InterPro"/>
</dbReference>
<feature type="short sequence motif" description="HXTX 1" evidence="2">
    <location>
        <begin position="46"/>
        <end position="49"/>
    </location>
</feature>
<evidence type="ECO:0000259" key="3">
    <source>
        <dbReference type="Pfam" id="PF02834"/>
    </source>
</evidence>
<comment type="catalytic activity">
    <reaction evidence="2">
        <text>a 3'-end 2',3'-cyclophospho-ribonucleotide-RNA + H2O = a 3'-end 2'-phospho-ribonucleotide-RNA + H(+)</text>
        <dbReference type="Rhea" id="RHEA:11828"/>
        <dbReference type="Rhea" id="RHEA-COMP:10464"/>
        <dbReference type="Rhea" id="RHEA-COMP:17353"/>
        <dbReference type="ChEBI" id="CHEBI:15377"/>
        <dbReference type="ChEBI" id="CHEBI:15378"/>
        <dbReference type="ChEBI" id="CHEBI:83064"/>
        <dbReference type="ChEBI" id="CHEBI:173113"/>
        <dbReference type="EC" id="3.1.4.58"/>
    </reaction>
</comment>
<dbReference type="GO" id="GO:0008664">
    <property type="term" value="F:RNA 2',3'-cyclic 3'-phosphodiesterase activity"/>
    <property type="evidence" value="ECO:0007669"/>
    <property type="project" value="UniProtKB-EC"/>
</dbReference>
<reference evidence="4 5" key="1">
    <citation type="submission" date="2017-06" db="EMBL/GenBank/DDBJ databases">
        <authorList>
            <person name="Kim H.J."/>
            <person name="Triplett B.A."/>
        </authorList>
    </citation>
    <scope>NUCLEOTIDE SEQUENCE [LARGE SCALE GENOMIC DNA]</scope>
    <source>
        <strain evidence="4 5">DSM 13116</strain>
    </source>
</reference>
<dbReference type="GO" id="GO:0016874">
    <property type="term" value="F:ligase activity"/>
    <property type="evidence" value="ECO:0007669"/>
    <property type="project" value="UniProtKB-KW"/>
</dbReference>
<dbReference type="EMBL" id="FZOC01000001">
    <property type="protein sequence ID" value="SNR67484.1"/>
    <property type="molecule type" value="Genomic_DNA"/>
</dbReference>
<comment type="similarity">
    <text evidence="2">Belongs to the 2H phosphoesterase superfamily. ThpR family.</text>
</comment>
<feature type="short sequence motif" description="HXTX 2" evidence="2">
    <location>
        <begin position="132"/>
        <end position="135"/>
    </location>
</feature>